<dbReference type="Proteomes" id="UP000705867">
    <property type="component" value="Unassembled WGS sequence"/>
</dbReference>
<evidence type="ECO:0000256" key="3">
    <source>
        <dbReference type="PROSITE-ProRule" id="PRU00169"/>
    </source>
</evidence>
<evidence type="ECO:0000256" key="1">
    <source>
        <dbReference type="ARBA" id="ARBA00022553"/>
    </source>
</evidence>
<dbReference type="EMBL" id="JAIOIV010000120">
    <property type="protein sequence ID" value="MBZ0157586.1"/>
    <property type="molecule type" value="Genomic_DNA"/>
</dbReference>
<sequence>MANKLLLADDSLTIQKVVELVLVHEDFEIKAVNDGELALEMLGTFHPDIVLADIEMPKLNGYQLCERIKGEFATANIPVILLAGAFEPFDEEYAKAVGADDFIIKPFESQELISKVKSLLVSAAPALSHEPEEVEEEAVSFESPAELPETPFAVAGEALPGSDSLVWEDIKDITVSPEGDTGQGFTDEEYEAKVALLSEGTSFEAELQDAMRVEERSAHPEEISPLYTAPSQREVSESVRETVEKRISEVLSSEVVPVLSPAIREAAERVLADCAPGIVERVTRELLKEMLHSLRGEIHAAIGKIVPEVAETIIKKEIEKITAEL</sequence>
<evidence type="ECO:0000313" key="5">
    <source>
        <dbReference type="EMBL" id="MBZ0157586.1"/>
    </source>
</evidence>
<dbReference type="Gene3D" id="3.40.50.2300">
    <property type="match status" value="1"/>
</dbReference>
<dbReference type="PROSITE" id="PS50110">
    <property type="entry name" value="RESPONSE_REGULATORY"/>
    <property type="match status" value="1"/>
</dbReference>
<evidence type="ECO:0000259" key="4">
    <source>
        <dbReference type="PROSITE" id="PS50110"/>
    </source>
</evidence>
<name>A0A953J7A2_9BACT</name>
<dbReference type="SMART" id="SM00448">
    <property type="entry name" value="REC"/>
    <property type="match status" value="1"/>
</dbReference>
<evidence type="ECO:0000256" key="2">
    <source>
        <dbReference type="ARBA" id="ARBA00023012"/>
    </source>
</evidence>
<dbReference type="GO" id="GO:0000160">
    <property type="term" value="P:phosphorelay signal transduction system"/>
    <property type="evidence" value="ECO:0007669"/>
    <property type="project" value="UniProtKB-KW"/>
</dbReference>
<proteinExistence type="predicted"/>
<feature type="domain" description="Response regulatory" evidence="4">
    <location>
        <begin position="4"/>
        <end position="120"/>
    </location>
</feature>
<comment type="caution">
    <text evidence="5">The sequence shown here is derived from an EMBL/GenBank/DDBJ whole genome shotgun (WGS) entry which is preliminary data.</text>
</comment>
<feature type="modified residue" description="4-aspartylphosphate" evidence="3">
    <location>
        <position position="53"/>
    </location>
</feature>
<dbReference type="Pfam" id="PF00072">
    <property type="entry name" value="Response_reg"/>
    <property type="match status" value="1"/>
</dbReference>
<dbReference type="PANTHER" id="PTHR44591:SF14">
    <property type="entry name" value="PROTEIN PILG"/>
    <property type="match status" value="1"/>
</dbReference>
<organism evidence="5 6">
    <name type="scientific">Candidatus Nitrobium versatile</name>
    <dbReference type="NCBI Taxonomy" id="2884831"/>
    <lineage>
        <taxon>Bacteria</taxon>
        <taxon>Pseudomonadati</taxon>
        <taxon>Nitrospirota</taxon>
        <taxon>Nitrospiria</taxon>
        <taxon>Nitrospirales</taxon>
        <taxon>Nitrospiraceae</taxon>
        <taxon>Candidatus Nitrobium</taxon>
    </lineage>
</organism>
<keyword evidence="1 3" id="KW-0597">Phosphoprotein</keyword>
<dbReference type="InterPro" id="IPR001789">
    <property type="entry name" value="Sig_transdc_resp-reg_receiver"/>
</dbReference>
<dbReference type="AlphaFoldDB" id="A0A953J7A2"/>
<accession>A0A953J7A2</accession>
<reference evidence="5" key="2">
    <citation type="submission" date="2021-08" db="EMBL/GenBank/DDBJ databases">
        <authorList>
            <person name="Dalcin Martins P."/>
        </authorList>
    </citation>
    <scope>NUCLEOTIDE SEQUENCE</scope>
    <source>
        <strain evidence="5">MAG_39</strain>
    </source>
</reference>
<reference evidence="5" key="1">
    <citation type="journal article" date="2021" name="bioRxiv">
        <title>Unraveling nitrogen, sulfur and carbon metabolic pathways and microbial community transcriptional responses to substrate deprivation and toxicity stresses in a bioreactor mimicking anoxic brackish coastal sediment conditions.</title>
        <authorList>
            <person name="Martins P.D."/>
            <person name="Echeveste M.J."/>
            <person name="Arshad A."/>
            <person name="Kurth J."/>
            <person name="Ouboter H."/>
            <person name="Jetten M.S.M."/>
            <person name="Welte C.U."/>
        </authorList>
    </citation>
    <scope>NUCLEOTIDE SEQUENCE</scope>
    <source>
        <strain evidence="5">MAG_39</strain>
    </source>
</reference>
<dbReference type="InterPro" id="IPR011006">
    <property type="entry name" value="CheY-like_superfamily"/>
</dbReference>
<protein>
    <submittedName>
        <fullName evidence="5">Response regulator</fullName>
    </submittedName>
</protein>
<dbReference type="SUPFAM" id="SSF52172">
    <property type="entry name" value="CheY-like"/>
    <property type="match status" value="1"/>
</dbReference>
<gene>
    <name evidence="5" type="ORF">K8I29_15410</name>
</gene>
<dbReference type="PANTHER" id="PTHR44591">
    <property type="entry name" value="STRESS RESPONSE REGULATOR PROTEIN 1"/>
    <property type="match status" value="1"/>
</dbReference>
<evidence type="ECO:0000313" key="6">
    <source>
        <dbReference type="Proteomes" id="UP000705867"/>
    </source>
</evidence>
<dbReference type="InterPro" id="IPR050595">
    <property type="entry name" value="Bact_response_regulator"/>
</dbReference>
<keyword evidence="2" id="KW-0902">Two-component regulatory system</keyword>